<dbReference type="PANTHER" id="PTHR22952">
    <property type="entry name" value="CAMP-RESPONSE ELEMENT BINDING PROTEIN-RELATED"/>
    <property type="match status" value="1"/>
</dbReference>
<dbReference type="GO" id="GO:0003677">
    <property type="term" value="F:DNA binding"/>
    <property type="evidence" value="ECO:0007669"/>
    <property type="project" value="UniProtKB-KW"/>
</dbReference>
<keyword evidence="9" id="KW-1185">Reference proteome</keyword>
<dbReference type="PROSITE" id="PS00036">
    <property type="entry name" value="BZIP_BASIC"/>
    <property type="match status" value="1"/>
</dbReference>
<evidence type="ECO:0000313" key="8">
    <source>
        <dbReference type="EMBL" id="KAK9843760.1"/>
    </source>
</evidence>
<dbReference type="GO" id="GO:0003700">
    <property type="term" value="F:DNA-binding transcription factor activity"/>
    <property type="evidence" value="ECO:0007669"/>
    <property type="project" value="InterPro"/>
</dbReference>
<feature type="region of interest" description="Disordered" evidence="6">
    <location>
        <begin position="21"/>
        <end position="53"/>
    </location>
</feature>
<dbReference type="GO" id="GO:0045893">
    <property type="term" value="P:positive regulation of DNA-templated transcription"/>
    <property type="evidence" value="ECO:0007669"/>
    <property type="project" value="InterPro"/>
</dbReference>
<dbReference type="CDD" id="cd14707">
    <property type="entry name" value="bZIP_plant_BZIP46"/>
    <property type="match status" value="1"/>
</dbReference>
<evidence type="ECO:0000256" key="5">
    <source>
        <dbReference type="ARBA" id="ARBA00023242"/>
    </source>
</evidence>
<dbReference type="InterPro" id="IPR046347">
    <property type="entry name" value="bZIP_sf"/>
</dbReference>
<feature type="compositionally biased region" description="Polar residues" evidence="6">
    <location>
        <begin position="153"/>
        <end position="176"/>
    </location>
</feature>
<feature type="region of interest" description="Disordered" evidence="6">
    <location>
        <begin position="260"/>
        <end position="284"/>
    </location>
</feature>
<dbReference type="InterPro" id="IPR004827">
    <property type="entry name" value="bZIP"/>
</dbReference>
<comment type="subcellular location">
    <subcellularLocation>
        <location evidence="1">Nucleus</location>
    </subcellularLocation>
</comment>
<dbReference type="GO" id="GO:0005634">
    <property type="term" value="C:nucleus"/>
    <property type="evidence" value="ECO:0007669"/>
    <property type="project" value="UniProtKB-SubCell"/>
</dbReference>
<evidence type="ECO:0000313" key="9">
    <source>
        <dbReference type="Proteomes" id="UP001445335"/>
    </source>
</evidence>
<accession>A0AAW1SC73</accession>
<dbReference type="PANTHER" id="PTHR22952:SF446">
    <property type="entry name" value="ABSCISIC ACID-INSENSITIVE 5-LIKE PROTEIN 5-RELATED"/>
    <property type="match status" value="1"/>
</dbReference>
<dbReference type="SMART" id="SM00338">
    <property type="entry name" value="BRLZ"/>
    <property type="match status" value="1"/>
</dbReference>
<evidence type="ECO:0000256" key="6">
    <source>
        <dbReference type="SAM" id="MobiDB-lite"/>
    </source>
</evidence>
<sequence length="284" mass="30048">MNMDEFLSTVWDRADPAALGGLAAVDEQAELPAPRGPTPPPEGAPASHSDYSGKTVEEVWQLIHGTGARGPETQTSLASVTLGSFLQSAGLGSLALDLPDIPELQGLPSRGPLSPLCVDGALLAPASALPTRDAAALAAAPAAPGTSVAPQAGPSTTRPSSAASDLQRQASRQLLTRSERADALVPPPPPVPRGGRQRKRKDPDVVDERTARLQKRMVKNRESAARSRARKQQYTTELETQVEELKSINRELLEQVISHCPPPLPTHSPALGGEPLRRTRTMPL</sequence>
<protein>
    <recommendedName>
        <fullName evidence="7">BZIP domain-containing protein</fullName>
    </recommendedName>
</protein>
<dbReference type="FunFam" id="1.20.5.170:FF:000020">
    <property type="entry name" value="BZIP transcription factor"/>
    <property type="match status" value="1"/>
</dbReference>
<keyword evidence="3" id="KW-0238">DNA-binding</keyword>
<keyword evidence="5" id="KW-0539">Nucleus</keyword>
<feature type="domain" description="BZIP" evidence="7">
    <location>
        <begin position="210"/>
        <end position="256"/>
    </location>
</feature>
<evidence type="ECO:0000259" key="7">
    <source>
        <dbReference type="PROSITE" id="PS50217"/>
    </source>
</evidence>
<dbReference type="InterPro" id="IPR043452">
    <property type="entry name" value="BZIP46-like"/>
</dbReference>
<keyword evidence="4" id="KW-0804">Transcription</keyword>
<evidence type="ECO:0000256" key="1">
    <source>
        <dbReference type="ARBA" id="ARBA00004123"/>
    </source>
</evidence>
<dbReference type="Gene3D" id="1.20.5.170">
    <property type="match status" value="1"/>
</dbReference>
<comment type="caution">
    <text evidence="8">The sequence shown here is derived from an EMBL/GenBank/DDBJ whole genome shotgun (WGS) entry which is preliminary data.</text>
</comment>
<dbReference type="PROSITE" id="PS50217">
    <property type="entry name" value="BZIP"/>
    <property type="match status" value="1"/>
</dbReference>
<dbReference type="Proteomes" id="UP001445335">
    <property type="component" value="Unassembled WGS sequence"/>
</dbReference>
<evidence type="ECO:0000256" key="4">
    <source>
        <dbReference type="ARBA" id="ARBA00023163"/>
    </source>
</evidence>
<evidence type="ECO:0000256" key="2">
    <source>
        <dbReference type="ARBA" id="ARBA00023015"/>
    </source>
</evidence>
<feature type="compositionally biased region" description="Pro residues" evidence="6">
    <location>
        <begin position="34"/>
        <end position="43"/>
    </location>
</feature>
<name>A0AAW1SC73_9CHLO</name>
<proteinExistence type="predicted"/>
<dbReference type="EMBL" id="JALJOU010000005">
    <property type="protein sequence ID" value="KAK9843760.1"/>
    <property type="molecule type" value="Genomic_DNA"/>
</dbReference>
<feature type="compositionally biased region" description="Basic and acidic residues" evidence="6">
    <location>
        <begin position="201"/>
        <end position="211"/>
    </location>
</feature>
<keyword evidence="2" id="KW-0805">Transcription regulation</keyword>
<dbReference type="Pfam" id="PF00170">
    <property type="entry name" value="bZIP_1"/>
    <property type="match status" value="1"/>
</dbReference>
<dbReference type="SUPFAM" id="SSF57959">
    <property type="entry name" value="Leucine zipper domain"/>
    <property type="match status" value="1"/>
</dbReference>
<dbReference type="AlphaFoldDB" id="A0AAW1SC73"/>
<evidence type="ECO:0000256" key="3">
    <source>
        <dbReference type="ARBA" id="ARBA00023125"/>
    </source>
</evidence>
<organism evidence="8 9">
    <name type="scientific">Elliptochloris bilobata</name>
    <dbReference type="NCBI Taxonomy" id="381761"/>
    <lineage>
        <taxon>Eukaryota</taxon>
        <taxon>Viridiplantae</taxon>
        <taxon>Chlorophyta</taxon>
        <taxon>core chlorophytes</taxon>
        <taxon>Trebouxiophyceae</taxon>
        <taxon>Trebouxiophyceae incertae sedis</taxon>
        <taxon>Elliptochloris clade</taxon>
        <taxon>Elliptochloris</taxon>
    </lineage>
</organism>
<gene>
    <name evidence="8" type="ORF">WJX81_005117</name>
</gene>
<reference evidence="8 9" key="1">
    <citation type="journal article" date="2024" name="Nat. Commun.">
        <title>Phylogenomics reveals the evolutionary origins of lichenization in chlorophyte algae.</title>
        <authorList>
            <person name="Puginier C."/>
            <person name="Libourel C."/>
            <person name="Otte J."/>
            <person name="Skaloud P."/>
            <person name="Haon M."/>
            <person name="Grisel S."/>
            <person name="Petersen M."/>
            <person name="Berrin J.G."/>
            <person name="Delaux P.M."/>
            <person name="Dal Grande F."/>
            <person name="Keller J."/>
        </authorList>
    </citation>
    <scope>NUCLEOTIDE SEQUENCE [LARGE SCALE GENOMIC DNA]</scope>
    <source>
        <strain evidence="8 9">SAG 245.80</strain>
    </source>
</reference>
<feature type="region of interest" description="Disordered" evidence="6">
    <location>
        <begin position="144"/>
        <end position="235"/>
    </location>
</feature>